<dbReference type="FunFam" id="1.20.5.110:FF:000079">
    <property type="entry name" value="synaptosomal-associated protein 29"/>
    <property type="match status" value="1"/>
</dbReference>
<dbReference type="PROSITE" id="PS50192">
    <property type="entry name" value="T_SNARE"/>
    <property type="match status" value="2"/>
</dbReference>
<evidence type="ECO:0000256" key="4">
    <source>
        <dbReference type="ARBA" id="ARBA00023054"/>
    </source>
</evidence>
<evidence type="ECO:0000313" key="8">
    <source>
        <dbReference type="EMBL" id="GFG37036.1"/>
    </source>
</evidence>
<comment type="caution">
    <text evidence="8">The sequence shown here is derived from an EMBL/GenBank/DDBJ whole genome shotgun (WGS) entry which is preliminary data.</text>
</comment>
<keyword evidence="2" id="KW-0813">Transport</keyword>
<gene>
    <name evidence="8" type="ORF">Cfor_05432</name>
</gene>
<evidence type="ECO:0000256" key="3">
    <source>
        <dbReference type="ARBA" id="ARBA00022927"/>
    </source>
</evidence>
<proteinExistence type="inferred from homology"/>
<dbReference type="Pfam" id="PF12352">
    <property type="entry name" value="V-SNARE_C"/>
    <property type="match status" value="1"/>
</dbReference>
<dbReference type="GO" id="GO:0019905">
    <property type="term" value="F:syntaxin binding"/>
    <property type="evidence" value="ECO:0007669"/>
    <property type="project" value="TreeGrafter"/>
</dbReference>
<dbReference type="Proteomes" id="UP000502823">
    <property type="component" value="Unassembled WGS sequence"/>
</dbReference>
<dbReference type="FunFam" id="1.20.5.110:FF:000041">
    <property type="entry name" value="Synaptosomal-associated protein 29"/>
    <property type="match status" value="1"/>
</dbReference>
<dbReference type="GO" id="GO:0031629">
    <property type="term" value="P:synaptic vesicle fusion to presynaptic active zone membrane"/>
    <property type="evidence" value="ECO:0007669"/>
    <property type="project" value="TreeGrafter"/>
</dbReference>
<dbReference type="AlphaFoldDB" id="A0A6L2PWW1"/>
<keyword evidence="3" id="KW-0653">Protein transport</keyword>
<dbReference type="SMART" id="SM00397">
    <property type="entry name" value="t_SNARE"/>
    <property type="match status" value="2"/>
</dbReference>
<dbReference type="CDD" id="cd15856">
    <property type="entry name" value="SNARE_SNAP29C"/>
    <property type="match status" value="1"/>
</dbReference>
<dbReference type="GO" id="GO:0031201">
    <property type="term" value="C:SNARE complex"/>
    <property type="evidence" value="ECO:0007669"/>
    <property type="project" value="TreeGrafter"/>
</dbReference>
<keyword evidence="4 5" id="KW-0175">Coiled coil</keyword>
<dbReference type="CDD" id="cd15887">
    <property type="entry name" value="SNARE_SNAP29N"/>
    <property type="match status" value="1"/>
</dbReference>
<comment type="similarity">
    <text evidence="1">Belongs to the SNAP-25 family.</text>
</comment>
<evidence type="ECO:0000256" key="1">
    <source>
        <dbReference type="ARBA" id="ARBA00009480"/>
    </source>
</evidence>
<dbReference type="GO" id="GO:0005886">
    <property type="term" value="C:plasma membrane"/>
    <property type="evidence" value="ECO:0007669"/>
    <property type="project" value="TreeGrafter"/>
</dbReference>
<name>A0A6L2PWW1_COPFO</name>
<protein>
    <recommendedName>
        <fullName evidence="7">t-SNARE coiled-coil homology domain-containing protein</fullName>
    </recommendedName>
</protein>
<dbReference type="GO" id="GO:0005484">
    <property type="term" value="F:SNAP receptor activity"/>
    <property type="evidence" value="ECO:0007669"/>
    <property type="project" value="TreeGrafter"/>
</dbReference>
<feature type="coiled-coil region" evidence="5">
    <location>
        <begin position="56"/>
        <end position="121"/>
    </location>
</feature>
<dbReference type="OrthoDB" id="18679at2759"/>
<dbReference type="FunCoup" id="A0A6L2PWW1">
    <property type="interactions" value="784"/>
</dbReference>
<organism evidence="8 9">
    <name type="scientific">Coptotermes formosanus</name>
    <name type="common">Formosan subterranean termite</name>
    <dbReference type="NCBI Taxonomy" id="36987"/>
    <lineage>
        <taxon>Eukaryota</taxon>
        <taxon>Metazoa</taxon>
        <taxon>Ecdysozoa</taxon>
        <taxon>Arthropoda</taxon>
        <taxon>Hexapoda</taxon>
        <taxon>Insecta</taxon>
        <taxon>Pterygota</taxon>
        <taxon>Neoptera</taxon>
        <taxon>Polyneoptera</taxon>
        <taxon>Dictyoptera</taxon>
        <taxon>Blattodea</taxon>
        <taxon>Blattoidea</taxon>
        <taxon>Termitoidae</taxon>
        <taxon>Rhinotermitidae</taxon>
        <taxon>Coptotermes</taxon>
    </lineage>
</organism>
<dbReference type="PANTHER" id="PTHR19305">
    <property type="entry name" value="SYNAPTOSOMAL ASSOCIATED PROTEIN"/>
    <property type="match status" value="1"/>
</dbReference>
<reference evidence="9" key="1">
    <citation type="submission" date="2020-01" db="EMBL/GenBank/DDBJ databases">
        <title>Draft genome sequence of the Termite Coptotermes fromosanus.</title>
        <authorList>
            <person name="Itakura S."/>
            <person name="Yosikawa Y."/>
            <person name="Umezawa K."/>
        </authorList>
    </citation>
    <scope>NUCLEOTIDE SEQUENCE [LARGE SCALE GENOMIC DNA]</scope>
</reference>
<accession>A0A6L2PWW1</accession>
<feature type="region of interest" description="Disordered" evidence="6">
    <location>
        <begin position="138"/>
        <end position="158"/>
    </location>
</feature>
<dbReference type="Gene3D" id="1.20.5.110">
    <property type="match status" value="2"/>
</dbReference>
<evidence type="ECO:0000256" key="6">
    <source>
        <dbReference type="SAM" id="MobiDB-lite"/>
    </source>
</evidence>
<dbReference type="InParanoid" id="A0A6L2PWW1"/>
<dbReference type="GO" id="GO:0098793">
    <property type="term" value="C:presynapse"/>
    <property type="evidence" value="ECO:0007669"/>
    <property type="project" value="GOC"/>
</dbReference>
<dbReference type="InterPro" id="IPR000727">
    <property type="entry name" value="T_SNARE_dom"/>
</dbReference>
<feature type="domain" description="T-SNARE coiled-coil homology" evidence="7">
    <location>
        <begin position="210"/>
        <end position="272"/>
    </location>
</feature>
<dbReference type="PANTHER" id="PTHR19305:SF9">
    <property type="entry name" value="SYNAPTOSOMAL-ASSOCIATED PROTEIN 29"/>
    <property type="match status" value="1"/>
</dbReference>
<dbReference type="GO" id="GO:0016082">
    <property type="term" value="P:synaptic vesicle priming"/>
    <property type="evidence" value="ECO:0007669"/>
    <property type="project" value="TreeGrafter"/>
</dbReference>
<sequence>MAGRQYVTNPKSRFFSVDDDDVDDETFLRHSTSGSAGYMLPNHLHQEKIPREDNRLQLLERKKAIEERTIQSSERSLSLLRDSEQIGVATAEELFRQREQLERTEKRLDDINNTLRFSQKHIQGIKSVFGSLKNYLSGKSGDQTPGPSFKESDSSSSNAGMMVAASRLVDTVDNSRGNIGSAMENHPGLTIRGLAGDDDIVRRPNTSSGQNVNKIIDRNLEDMCTSLTRLKGLAEGLGEEIESQNEMLDRLTDKTDTADFTITRQNKDMNKLLKK</sequence>
<evidence type="ECO:0000256" key="2">
    <source>
        <dbReference type="ARBA" id="ARBA00022448"/>
    </source>
</evidence>
<dbReference type="EMBL" id="BLKM01012573">
    <property type="protein sequence ID" value="GFG37036.1"/>
    <property type="molecule type" value="Genomic_DNA"/>
</dbReference>
<evidence type="ECO:0000313" key="9">
    <source>
        <dbReference type="Proteomes" id="UP000502823"/>
    </source>
</evidence>
<evidence type="ECO:0000259" key="7">
    <source>
        <dbReference type="PROSITE" id="PS50192"/>
    </source>
</evidence>
<keyword evidence="9" id="KW-1185">Reference proteome</keyword>
<evidence type="ECO:0000256" key="5">
    <source>
        <dbReference type="SAM" id="Coils"/>
    </source>
</evidence>
<dbReference type="SUPFAM" id="SSF58038">
    <property type="entry name" value="SNARE fusion complex"/>
    <property type="match status" value="2"/>
</dbReference>
<dbReference type="GO" id="GO:0015031">
    <property type="term" value="P:protein transport"/>
    <property type="evidence" value="ECO:0007669"/>
    <property type="project" value="UniProtKB-KW"/>
</dbReference>
<feature type="domain" description="T-SNARE coiled-coil homology" evidence="7">
    <location>
        <begin position="63"/>
        <end position="125"/>
    </location>
</feature>